<dbReference type="Pfam" id="PF07883">
    <property type="entry name" value="Cupin_2"/>
    <property type="match status" value="1"/>
</dbReference>
<dbReference type="AlphaFoldDB" id="A0A2S4MGQ1"/>
<reference evidence="2 3" key="1">
    <citation type="submission" date="2018-01" db="EMBL/GenBank/DDBJ databases">
        <title>Genomic Encyclopedia of Type Strains, Phase III (KMG-III): the genomes of soil and plant-associated and newly described type strains.</title>
        <authorList>
            <person name="Whitman W."/>
        </authorList>
    </citation>
    <scope>NUCLEOTIDE SEQUENCE [LARGE SCALE GENOMIC DNA]</scope>
    <source>
        <strain evidence="2 3">JCM 18070</strain>
    </source>
</reference>
<dbReference type="SUPFAM" id="SSF51182">
    <property type="entry name" value="RmlC-like cupins"/>
    <property type="match status" value="1"/>
</dbReference>
<feature type="domain" description="Cupin type-2" evidence="1">
    <location>
        <begin position="47"/>
        <end position="107"/>
    </location>
</feature>
<evidence type="ECO:0000313" key="3">
    <source>
        <dbReference type="Proteomes" id="UP000237381"/>
    </source>
</evidence>
<comment type="caution">
    <text evidence="2">The sequence shown here is derived from an EMBL/GenBank/DDBJ whole genome shotgun (WGS) entry which is preliminary data.</text>
</comment>
<dbReference type="InterPro" id="IPR011051">
    <property type="entry name" value="RmlC_Cupin_sf"/>
</dbReference>
<name>A0A2S4MGQ1_9BURK</name>
<evidence type="ECO:0000259" key="1">
    <source>
        <dbReference type="Pfam" id="PF07883"/>
    </source>
</evidence>
<organism evidence="2 3">
    <name type="scientific">Paraburkholderia eburnea</name>
    <dbReference type="NCBI Taxonomy" id="1189126"/>
    <lineage>
        <taxon>Bacteria</taxon>
        <taxon>Pseudomonadati</taxon>
        <taxon>Pseudomonadota</taxon>
        <taxon>Betaproteobacteria</taxon>
        <taxon>Burkholderiales</taxon>
        <taxon>Burkholderiaceae</taxon>
        <taxon>Paraburkholderia</taxon>
    </lineage>
</organism>
<keyword evidence="3" id="KW-1185">Reference proteome</keyword>
<dbReference type="RefSeq" id="WP_103704042.1">
    <property type="nucleotide sequence ID" value="NZ_PQGA01000003.1"/>
</dbReference>
<sequence length="110" mass="12315">MSAPGNLFEGIDAGAREEVFERLVAQSGVLIERIVSTGQASPEGFWYDDPRDEWVVLLAGAAELEFEAQRGTRQRLKPGDHVHIRAHCRHRVAWTDPQAPTVWLAVYFSA</sequence>
<protein>
    <submittedName>
        <fullName evidence="2">Cupin 2 domain-containing protein</fullName>
    </submittedName>
</protein>
<dbReference type="InterPro" id="IPR013096">
    <property type="entry name" value="Cupin_2"/>
</dbReference>
<dbReference type="InterPro" id="IPR014710">
    <property type="entry name" value="RmlC-like_jellyroll"/>
</dbReference>
<dbReference type="Proteomes" id="UP000237381">
    <property type="component" value="Unassembled WGS sequence"/>
</dbReference>
<proteinExistence type="predicted"/>
<accession>A0A2S4MGQ1</accession>
<dbReference type="Gene3D" id="2.60.120.10">
    <property type="entry name" value="Jelly Rolls"/>
    <property type="match status" value="1"/>
</dbReference>
<gene>
    <name evidence="2" type="ORF">B0G62_103422</name>
</gene>
<dbReference type="EMBL" id="PQGA01000003">
    <property type="protein sequence ID" value="POR53841.1"/>
    <property type="molecule type" value="Genomic_DNA"/>
</dbReference>
<evidence type="ECO:0000313" key="2">
    <source>
        <dbReference type="EMBL" id="POR53841.1"/>
    </source>
</evidence>
<dbReference type="OrthoDB" id="9798585at2"/>
<dbReference type="CDD" id="cd06981">
    <property type="entry name" value="cupin_reut_a1446"/>
    <property type="match status" value="1"/>
</dbReference>